<feature type="compositionally biased region" description="Polar residues" evidence="1">
    <location>
        <begin position="12"/>
        <end position="36"/>
    </location>
</feature>
<dbReference type="Proteomes" id="UP000800040">
    <property type="component" value="Unassembled WGS sequence"/>
</dbReference>
<name>A0A6A5K7F4_9PLEO</name>
<feature type="compositionally biased region" description="Basic and acidic residues" evidence="1">
    <location>
        <begin position="1"/>
        <end position="10"/>
    </location>
</feature>
<gene>
    <name evidence="2" type="ORF">BDW02DRAFT_625668</name>
</gene>
<evidence type="ECO:0000313" key="2">
    <source>
        <dbReference type="EMBL" id="KAF1832431.1"/>
    </source>
</evidence>
<organism evidence="2 3">
    <name type="scientific">Decorospora gaudefroyi</name>
    <dbReference type="NCBI Taxonomy" id="184978"/>
    <lineage>
        <taxon>Eukaryota</taxon>
        <taxon>Fungi</taxon>
        <taxon>Dikarya</taxon>
        <taxon>Ascomycota</taxon>
        <taxon>Pezizomycotina</taxon>
        <taxon>Dothideomycetes</taxon>
        <taxon>Pleosporomycetidae</taxon>
        <taxon>Pleosporales</taxon>
        <taxon>Pleosporineae</taxon>
        <taxon>Pleosporaceae</taxon>
        <taxon>Decorospora</taxon>
    </lineage>
</organism>
<keyword evidence="3" id="KW-1185">Reference proteome</keyword>
<dbReference type="AlphaFoldDB" id="A0A6A5K7F4"/>
<sequence length="225" mass="25501">MPHFTPDETHVLNPTTNPTPSHEYPQESTTAHTPQTPLHHRESHNSFNAAYHLGPFELEATPTQHTSFSLSSFENAYTTLLTEAITNLQTAHKRYNDTTTALQTIKQHVFYLNPPPPPHTSLAKPTPHLSHASFLQLLRDKNLSYLAPYTDELNADMNFAADPEGKRCRVGRPRGKVLREDQGDDLKRRLCCLHCSGEGFEMQVYGQGRDPWVCYPVNARDEEEV</sequence>
<dbReference type="EMBL" id="ML975339">
    <property type="protein sequence ID" value="KAF1832431.1"/>
    <property type="molecule type" value="Genomic_DNA"/>
</dbReference>
<reference evidence="2" key="1">
    <citation type="submission" date="2020-01" db="EMBL/GenBank/DDBJ databases">
        <authorList>
            <consortium name="DOE Joint Genome Institute"/>
            <person name="Haridas S."/>
            <person name="Albert R."/>
            <person name="Binder M."/>
            <person name="Bloem J."/>
            <person name="Labutti K."/>
            <person name="Salamov A."/>
            <person name="Andreopoulos B."/>
            <person name="Baker S.E."/>
            <person name="Barry K."/>
            <person name="Bills G."/>
            <person name="Bluhm B.H."/>
            <person name="Cannon C."/>
            <person name="Castanera R."/>
            <person name="Culley D.E."/>
            <person name="Daum C."/>
            <person name="Ezra D."/>
            <person name="Gonzalez J.B."/>
            <person name="Henrissat B."/>
            <person name="Kuo A."/>
            <person name="Liang C."/>
            <person name="Lipzen A."/>
            <person name="Lutzoni F."/>
            <person name="Magnuson J."/>
            <person name="Mondo S."/>
            <person name="Nolan M."/>
            <person name="Ohm R."/>
            <person name="Pangilinan J."/>
            <person name="Park H.-J."/>
            <person name="Ramirez L."/>
            <person name="Alfaro M."/>
            <person name="Sun H."/>
            <person name="Tritt A."/>
            <person name="Yoshinaga Y."/>
            <person name="Zwiers L.-H."/>
            <person name="Turgeon B.G."/>
            <person name="Goodwin S.B."/>
            <person name="Spatafora J.W."/>
            <person name="Crous P.W."/>
            <person name="Grigoriev I.V."/>
        </authorList>
    </citation>
    <scope>NUCLEOTIDE SEQUENCE</scope>
    <source>
        <strain evidence="2">P77</strain>
    </source>
</reference>
<protein>
    <submittedName>
        <fullName evidence="2">Uncharacterized protein</fullName>
    </submittedName>
</protein>
<dbReference type="OrthoDB" id="3662689at2759"/>
<feature type="region of interest" description="Disordered" evidence="1">
    <location>
        <begin position="1"/>
        <end position="41"/>
    </location>
</feature>
<evidence type="ECO:0000256" key="1">
    <source>
        <dbReference type="SAM" id="MobiDB-lite"/>
    </source>
</evidence>
<proteinExistence type="predicted"/>
<accession>A0A6A5K7F4</accession>
<evidence type="ECO:0000313" key="3">
    <source>
        <dbReference type="Proteomes" id="UP000800040"/>
    </source>
</evidence>